<sequence>MNCKGKTAPGHFC</sequence>
<accession>A0A0A9EMC6</accession>
<reference evidence="1" key="2">
    <citation type="journal article" date="2015" name="Data Brief">
        <title>Shoot transcriptome of the giant reed, Arundo donax.</title>
        <authorList>
            <person name="Barrero R.A."/>
            <person name="Guerrero F.D."/>
            <person name="Moolhuijzen P."/>
            <person name="Goolsby J.A."/>
            <person name="Tidwell J."/>
            <person name="Bellgard S.E."/>
            <person name="Bellgard M.I."/>
        </authorList>
    </citation>
    <scope>NUCLEOTIDE SEQUENCE</scope>
    <source>
        <tissue evidence="1">Shoot tissue taken approximately 20 cm above the soil surface</tissue>
    </source>
</reference>
<name>A0A0A9EMC6_ARUDO</name>
<evidence type="ECO:0000313" key="1">
    <source>
        <dbReference type="EMBL" id="JAE01910.1"/>
    </source>
</evidence>
<dbReference type="EMBL" id="GBRH01195986">
    <property type="protein sequence ID" value="JAE01910.1"/>
    <property type="molecule type" value="Transcribed_RNA"/>
</dbReference>
<proteinExistence type="predicted"/>
<protein>
    <submittedName>
        <fullName evidence="1">Uncharacterized protein</fullName>
    </submittedName>
</protein>
<organism evidence="1">
    <name type="scientific">Arundo donax</name>
    <name type="common">Giant reed</name>
    <name type="synonym">Donax arundinaceus</name>
    <dbReference type="NCBI Taxonomy" id="35708"/>
    <lineage>
        <taxon>Eukaryota</taxon>
        <taxon>Viridiplantae</taxon>
        <taxon>Streptophyta</taxon>
        <taxon>Embryophyta</taxon>
        <taxon>Tracheophyta</taxon>
        <taxon>Spermatophyta</taxon>
        <taxon>Magnoliopsida</taxon>
        <taxon>Liliopsida</taxon>
        <taxon>Poales</taxon>
        <taxon>Poaceae</taxon>
        <taxon>PACMAD clade</taxon>
        <taxon>Arundinoideae</taxon>
        <taxon>Arundineae</taxon>
        <taxon>Arundo</taxon>
    </lineage>
</organism>
<reference evidence="1" key="1">
    <citation type="submission" date="2014-09" db="EMBL/GenBank/DDBJ databases">
        <authorList>
            <person name="Magalhaes I.L.F."/>
            <person name="Oliveira U."/>
            <person name="Santos F.R."/>
            <person name="Vidigal T.H.D.A."/>
            <person name="Brescovit A.D."/>
            <person name="Santos A.J."/>
        </authorList>
    </citation>
    <scope>NUCLEOTIDE SEQUENCE</scope>
    <source>
        <tissue evidence="1">Shoot tissue taken approximately 20 cm above the soil surface</tissue>
    </source>
</reference>